<evidence type="ECO:0000313" key="1">
    <source>
        <dbReference type="EMBL" id="WAR29439.1"/>
    </source>
</evidence>
<dbReference type="Gene3D" id="3.40.50.300">
    <property type="entry name" value="P-loop containing nucleotide triphosphate hydrolases"/>
    <property type="match status" value="1"/>
</dbReference>
<evidence type="ECO:0008006" key="3">
    <source>
        <dbReference type="Google" id="ProtNLM"/>
    </source>
</evidence>
<accession>A0ABY7G7U5</accession>
<evidence type="ECO:0000313" key="2">
    <source>
        <dbReference type="Proteomes" id="UP001164746"/>
    </source>
</evidence>
<sequence length="585" mass="67918">NDKNMAESIATRHENWERVVWGLLYVKEGLQGFVDVRDIRNKTLHDAHYELDGQTADDCLDKMITVLEDPNELIHDTFAKQAANHIRKIKAKTETTPAVMTNIDGDKSLKVIEGLMYDMILERSNVDDLRQRLAKYYQKHLNSAPISPFLSDKDERLEKFYVPPKIVQKDHRKFEKDEGTPMTTYRHLFCKMGEFRKNVFMVGEAGMGKSSCAAMCAIKWANQFSSTKSIIEPYKNASEQTSFEAWELCLFNSDLKDIFLSETKHEDQFQDESFFKEIEFLFHLALRDNCDNCDLTDMVRDQLISRIYQKDERVAAYSTLNSVLFNKNCVIIADGLDEWTHPNVTNCSCSDEHKVIPYLPPTIDATVLITSRPWRMSQQRVKDTKIDSFLEIEGTADIRLLIQKVLDCLNETVTENKSLLDFVKFVDRMELTRLLSVPIISMLLVCLWFEGMHDSFSLCDIYAYTIEMMFGRKDLPKIIPQYSSIHFPRCFQRTEYIQKYYNILMEMAQLAFTTLFSNDKTSSLVFKKVNCLVGDHLLFVLKTGILQETKSASLIRKSSSYSFIHKTVQEFLAAIYMSYHPKEFH</sequence>
<protein>
    <recommendedName>
        <fullName evidence="3">NACHT domain-containing protein</fullName>
    </recommendedName>
</protein>
<feature type="non-terminal residue" evidence="1">
    <location>
        <position position="585"/>
    </location>
</feature>
<dbReference type="PANTHER" id="PTHR46844">
    <property type="entry name" value="SLR5058 PROTEIN"/>
    <property type="match status" value="1"/>
</dbReference>
<reference evidence="1" key="1">
    <citation type="submission" date="2022-11" db="EMBL/GenBank/DDBJ databases">
        <title>Centuries of genome instability and evolution in soft-shell clam transmissible cancer (bioRxiv).</title>
        <authorList>
            <person name="Hart S.F.M."/>
            <person name="Yonemitsu M.A."/>
            <person name="Giersch R.M."/>
            <person name="Beal B.F."/>
            <person name="Arriagada G."/>
            <person name="Davis B.W."/>
            <person name="Ostrander E.A."/>
            <person name="Goff S.P."/>
            <person name="Metzger M.J."/>
        </authorList>
    </citation>
    <scope>NUCLEOTIDE SEQUENCE</scope>
    <source>
        <strain evidence="1">MELC-2E11</strain>
        <tissue evidence="1">Siphon/mantle</tissue>
    </source>
</reference>
<name>A0ABY7G7U5_MYAAR</name>
<dbReference type="EMBL" id="CP111027">
    <property type="protein sequence ID" value="WAR29439.1"/>
    <property type="molecule type" value="Genomic_DNA"/>
</dbReference>
<dbReference type="InterPro" id="IPR027417">
    <property type="entry name" value="P-loop_NTPase"/>
</dbReference>
<feature type="non-terminal residue" evidence="1">
    <location>
        <position position="1"/>
    </location>
</feature>
<proteinExistence type="predicted"/>
<organism evidence="1 2">
    <name type="scientific">Mya arenaria</name>
    <name type="common">Soft-shell clam</name>
    <dbReference type="NCBI Taxonomy" id="6604"/>
    <lineage>
        <taxon>Eukaryota</taxon>
        <taxon>Metazoa</taxon>
        <taxon>Spiralia</taxon>
        <taxon>Lophotrochozoa</taxon>
        <taxon>Mollusca</taxon>
        <taxon>Bivalvia</taxon>
        <taxon>Autobranchia</taxon>
        <taxon>Heteroconchia</taxon>
        <taxon>Euheterodonta</taxon>
        <taxon>Imparidentia</taxon>
        <taxon>Neoheterodontei</taxon>
        <taxon>Myida</taxon>
        <taxon>Myoidea</taxon>
        <taxon>Myidae</taxon>
        <taxon>Mya</taxon>
    </lineage>
</organism>
<dbReference type="PANTHER" id="PTHR46844:SF1">
    <property type="entry name" value="SLR5058 PROTEIN"/>
    <property type="match status" value="1"/>
</dbReference>
<gene>
    <name evidence="1" type="ORF">MAR_003007</name>
</gene>
<keyword evidence="2" id="KW-1185">Reference proteome</keyword>
<dbReference type="Proteomes" id="UP001164746">
    <property type="component" value="Chromosome 16"/>
</dbReference>